<dbReference type="STRING" id="455432.AWN90_19340"/>
<dbReference type="GO" id="GO:0052689">
    <property type="term" value="F:carboxylic ester hydrolase activity"/>
    <property type="evidence" value="ECO:0007669"/>
    <property type="project" value="UniProtKB-KW"/>
</dbReference>
<keyword evidence="7" id="KW-1185">Reference proteome</keyword>
<evidence type="ECO:0000313" key="6">
    <source>
        <dbReference type="EMBL" id="KZM75532.1"/>
    </source>
</evidence>
<evidence type="ECO:0000256" key="1">
    <source>
        <dbReference type="ARBA" id="ARBA00007534"/>
    </source>
</evidence>
<dbReference type="Pfam" id="PF01083">
    <property type="entry name" value="Cutinase"/>
    <property type="match status" value="1"/>
</dbReference>
<proteinExistence type="inferred from homology"/>
<evidence type="ECO:0000256" key="3">
    <source>
        <dbReference type="ARBA" id="ARBA00022801"/>
    </source>
</evidence>
<comment type="similarity">
    <text evidence="1">Belongs to the cutinase family.</text>
</comment>
<dbReference type="Gene3D" id="3.40.50.1820">
    <property type="entry name" value="alpha/beta hydrolase"/>
    <property type="match status" value="1"/>
</dbReference>
<sequence length="603" mass="60025">MLAPVATGLQARFGSRFLARFPGYSASAWDRGLSYADSEATGIAAATREITGIARRCAATKFVLSGYSQGADAIGDVAAGIGCHSDPIPPQRVIAVGLVADPKQGTAGGKLVGPRVTGQGIEGPRPSGFCQLSAITAELCDPRDEYCSTDAATNPILAGLGRILTGHTPGPAAGPSTGSGPSDSSGTTDGPDKTTALTQSLISDFTGADLPRLASNINTVVSQALSEHLDPATVSSAAAAVQSTLRPLADLARWAGGNPSTTAGLAQAPAGSPQRQAGQVLTAAQNSNLSAALNSVAAIASGASGTNNAGPGDLTGAAKTLASSTAALTSTPADALSQAQAVLSILKPSTMFDQVVNVATNTLAFATNVPKILDTLREIVGTVGDGHTDLAAKVRALHQQFGQLNVLCNPLVKMAAGVDLHLVANLLALIPDPQGIAQIASAVVGILANLDVVELALQVGGLQDQLWGIAEAITGGGNLLDVGSRFLGLTPTLLGFATTAVNTLTGAAKTPAAALDATPAGGSAPSMGGAPDLASLAGALTNSASQGLADLGKLVSAGISAASFFASGVHEGYDHFVVDGSGRSAITWLTDWFASRIQQVGAV</sequence>
<feature type="region of interest" description="Disordered" evidence="5">
    <location>
        <begin position="162"/>
        <end position="195"/>
    </location>
</feature>
<dbReference type="InterPro" id="IPR029058">
    <property type="entry name" value="AB_hydrolase_fold"/>
</dbReference>
<evidence type="ECO:0000313" key="7">
    <source>
        <dbReference type="Proteomes" id="UP000076512"/>
    </source>
</evidence>
<keyword evidence="2" id="KW-0719">Serine esterase</keyword>
<name>A0A164PGB8_9NOCA</name>
<keyword evidence="4" id="KW-1015">Disulfide bond</keyword>
<dbReference type="AlphaFoldDB" id="A0A164PGB8"/>
<dbReference type="Proteomes" id="UP000076512">
    <property type="component" value="Unassembled WGS sequence"/>
</dbReference>
<gene>
    <name evidence="6" type="ORF">AWN90_19340</name>
</gene>
<dbReference type="PANTHER" id="PTHR33630">
    <property type="entry name" value="CUTINASE RV1984C-RELATED-RELATED"/>
    <property type="match status" value="1"/>
</dbReference>
<comment type="caution">
    <text evidence="6">The sequence shown here is derived from an EMBL/GenBank/DDBJ whole genome shotgun (WGS) entry which is preliminary data.</text>
</comment>
<dbReference type="SMART" id="SM01110">
    <property type="entry name" value="Cutinase"/>
    <property type="match status" value="1"/>
</dbReference>
<protein>
    <recommendedName>
        <fullName evidence="8">Cutinase family protein</fullName>
    </recommendedName>
</protein>
<evidence type="ECO:0000256" key="4">
    <source>
        <dbReference type="ARBA" id="ARBA00023157"/>
    </source>
</evidence>
<dbReference type="EMBL" id="LWGR01000003">
    <property type="protein sequence ID" value="KZM75532.1"/>
    <property type="molecule type" value="Genomic_DNA"/>
</dbReference>
<dbReference type="SUPFAM" id="SSF53474">
    <property type="entry name" value="alpha/beta-Hydrolases"/>
    <property type="match status" value="1"/>
</dbReference>
<organism evidence="6 7">
    <name type="scientific">Nocardia terpenica</name>
    <dbReference type="NCBI Taxonomy" id="455432"/>
    <lineage>
        <taxon>Bacteria</taxon>
        <taxon>Bacillati</taxon>
        <taxon>Actinomycetota</taxon>
        <taxon>Actinomycetes</taxon>
        <taxon>Mycobacteriales</taxon>
        <taxon>Nocardiaceae</taxon>
        <taxon>Nocardia</taxon>
    </lineage>
</organism>
<feature type="compositionally biased region" description="Low complexity" evidence="5">
    <location>
        <begin position="165"/>
        <end position="195"/>
    </location>
</feature>
<keyword evidence="3" id="KW-0378">Hydrolase</keyword>
<evidence type="ECO:0000256" key="2">
    <source>
        <dbReference type="ARBA" id="ARBA00022487"/>
    </source>
</evidence>
<accession>A0A164PGB8</accession>
<evidence type="ECO:0008006" key="8">
    <source>
        <dbReference type="Google" id="ProtNLM"/>
    </source>
</evidence>
<reference evidence="6 7" key="1">
    <citation type="submission" date="2016-04" db="EMBL/GenBank/DDBJ databases">
        <authorList>
            <person name="Evans L.H."/>
            <person name="Alamgir A."/>
            <person name="Owens N."/>
            <person name="Weber N.D."/>
            <person name="Virtaneva K."/>
            <person name="Barbian K."/>
            <person name="Babar A."/>
            <person name="Rosenke K."/>
        </authorList>
    </citation>
    <scope>NUCLEOTIDE SEQUENCE [LARGE SCALE GENOMIC DNA]</scope>
    <source>
        <strain evidence="6 7">IFM 0406</strain>
    </source>
</reference>
<dbReference type="PANTHER" id="PTHR33630:SF9">
    <property type="entry name" value="CUTINASE 4"/>
    <property type="match status" value="1"/>
</dbReference>
<evidence type="ECO:0000256" key="5">
    <source>
        <dbReference type="SAM" id="MobiDB-lite"/>
    </source>
</evidence>
<dbReference type="InterPro" id="IPR000675">
    <property type="entry name" value="Cutinase/axe"/>
</dbReference>